<dbReference type="Proteomes" id="UP000724584">
    <property type="component" value="Unassembled WGS sequence"/>
</dbReference>
<protein>
    <submittedName>
        <fullName evidence="1">Uncharacterized protein</fullName>
    </submittedName>
</protein>
<sequence length="293" mass="31694">MSLPRVGPVAANLRTILVKVSPSPVTLSERRAVLGALKKYAEVEVFKKLQVYKNQLMLSLQEPSHFVSIVAQPQMADNLIANSPLQFDVAAQPQNQHNKLLLTTTTPAGPHPSTTPETTKTFLVRIQSKPDYNHKTHIRESLVYGRWPEQGQIPNPDQTQPQPQIQPQNPSPSPSLFLSDSLARAALSDALPPSLARAGLADWESAGQLGEDDGVATWLNHGGDFVAARRARRGRNRSAFESLVGLWEGRRGVKGEREGEGGLGVRREGREGGGRGDWDGGRGGGGGAWTAGR</sequence>
<gene>
    <name evidence="1" type="ORF">F5144DRAFT_597350</name>
</gene>
<evidence type="ECO:0000313" key="2">
    <source>
        <dbReference type="Proteomes" id="UP000724584"/>
    </source>
</evidence>
<comment type="caution">
    <text evidence="1">The sequence shown here is derived from an EMBL/GenBank/DDBJ whole genome shotgun (WGS) entry which is preliminary data.</text>
</comment>
<evidence type="ECO:0000313" key="1">
    <source>
        <dbReference type="EMBL" id="KAH6649839.1"/>
    </source>
</evidence>
<reference evidence="1 2" key="1">
    <citation type="journal article" date="2021" name="Nat. Commun.">
        <title>Genetic determinants of endophytism in the Arabidopsis root mycobiome.</title>
        <authorList>
            <person name="Mesny F."/>
            <person name="Miyauchi S."/>
            <person name="Thiergart T."/>
            <person name="Pickel B."/>
            <person name="Atanasova L."/>
            <person name="Karlsson M."/>
            <person name="Huettel B."/>
            <person name="Barry K.W."/>
            <person name="Haridas S."/>
            <person name="Chen C."/>
            <person name="Bauer D."/>
            <person name="Andreopoulos W."/>
            <person name="Pangilinan J."/>
            <person name="LaButti K."/>
            <person name="Riley R."/>
            <person name="Lipzen A."/>
            <person name="Clum A."/>
            <person name="Drula E."/>
            <person name="Henrissat B."/>
            <person name="Kohler A."/>
            <person name="Grigoriev I.V."/>
            <person name="Martin F.M."/>
            <person name="Hacquard S."/>
        </authorList>
    </citation>
    <scope>NUCLEOTIDE SEQUENCE [LARGE SCALE GENOMIC DNA]</scope>
    <source>
        <strain evidence="1 2">MPI-SDFR-AT-0079</strain>
    </source>
</reference>
<dbReference type="EMBL" id="JAGIZQ010000001">
    <property type="protein sequence ID" value="KAH6649839.1"/>
    <property type="molecule type" value="Genomic_DNA"/>
</dbReference>
<accession>A0ACB7PRN3</accession>
<organism evidence="1 2">
    <name type="scientific">Chaetomium tenue</name>
    <dbReference type="NCBI Taxonomy" id="1854479"/>
    <lineage>
        <taxon>Eukaryota</taxon>
        <taxon>Fungi</taxon>
        <taxon>Dikarya</taxon>
        <taxon>Ascomycota</taxon>
        <taxon>Pezizomycotina</taxon>
        <taxon>Sordariomycetes</taxon>
        <taxon>Sordariomycetidae</taxon>
        <taxon>Sordariales</taxon>
        <taxon>Chaetomiaceae</taxon>
        <taxon>Chaetomium</taxon>
    </lineage>
</organism>
<proteinExistence type="predicted"/>
<name>A0ACB7PRN3_9PEZI</name>
<keyword evidence="2" id="KW-1185">Reference proteome</keyword>